<keyword evidence="1" id="KW-0472">Membrane</keyword>
<organism evidence="2 3">
    <name type="scientific">Microbacterium testaceum</name>
    <name type="common">Aureobacterium testaceum</name>
    <name type="synonym">Brevibacterium testaceum</name>
    <dbReference type="NCBI Taxonomy" id="2033"/>
    <lineage>
        <taxon>Bacteria</taxon>
        <taxon>Bacillati</taxon>
        <taxon>Actinomycetota</taxon>
        <taxon>Actinomycetes</taxon>
        <taxon>Micrococcales</taxon>
        <taxon>Microbacteriaceae</taxon>
        <taxon>Microbacterium</taxon>
    </lineage>
</organism>
<dbReference type="RefSeq" id="WP_206543050.1">
    <property type="nucleotide sequence ID" value="NZ_LDRT01000241.1"/>
</dbReference>
<evidence type="ECO:0000256" key="1">
    <source>
        <dbReference type="SAM" id="Phobius"/>
    </source>
</evidence>
<evidence type="ECO:0000313" key="3">
    <source>
        <dbReference type="Proteomes" id="UP000075025"/>
    </source>
</evidence>
<name>A0A147ELF5_MICTE</name>
<dbReference type="Proteomes" id="UP000075025">
    <property type="component" value="Unassembled WGS sequence"/>
</dbReference>
<comment type="caution">
    <text evidence="2">The sequence shown here is derived from an EMBL/GenBank/DDBJ whole genome shotgun (WGS) entry which is preliminary data.</text>
</comment>
<reference evidence="2 3" key="1">
    <citation type="journal article" date="2016" name="Front. Microbiol.">
        <title>Genomic Resource of Rice Seed Associated Bacteria.</title>
        <authorList>
            <person name="Midha S."/>
            <person name="Bansal K."/>
            <person name="Sharma S."/>
            <person name="Kumar N."/>
            <person name="Patil P.P."/>
            <person name="Chaudhry V."/>
            <person name="Patil P.B."/>
        </authorList>
    </citation>
    <scope>NUCLEOTIDE SEQUENCE [LARGE SCALE GENOMIC DNA]</scope>
    <source>
        <strain evidence="2 3">NS220</strain>
    </source>
</reference>
<evidence type="ECO:0000313" key="2">
    <source>
        <dbReference type="EMBL" id="KTR85280.1"/>
    </source>
</evidence>
<proteinExistence type="predicted"/>
<gene>
    <name evidence="2" type="ORF">NS220_18790</name>
</gene>
<keyword evidence="1" id="KW-1133">Transmembrane helix</keyword>
<keyword evidence="1" id="KW-0812">Transmembrane</keyword>
<accession>A0A147ELF5</accession>
<dbReference type="EMBL" id="LDRT01000241">
    <property type="protein sequence ID" value="KTR85280.1"/>
    <property type="molecule type" value="Genomic_DNA"/>
</dbReference>
<feature type="non-terminal residue" evidence="2">
    <location>
        <position position="174"/>
    </location>
</feature>
<dbReference type="AlphaFoldDB" id="A0A147ELF5"/>
<feature type="non-terminal residue" evidence="2">
    <location>
        <position position="1"/>
    </location>
</feature>
<feature type="transmembrane region" description="Helical" evidence="1">
    <location>
        <begin position="20"/>
        <end position="44"/>
    </location>
</feature>
<sequence>GAALTAASRAFDGGPRSPVLWVSVAALPLLVGLFMLVLWARYLARERNRRRTFSRARLELARVVLELDLLDAHVDIAGAELDRGARGRARHVAKDVKEKLEKDRAAIRDKSLKLAHEEQVLARELLDARARVHERGAPEKPLDLATFAKRTAALRRRADALVAASSLRVGHAGG</sequence>
<protein>
    <submittedName>
        <fullName evidence="2">Uncharacterized protein</fullName>
    </submittedName>
</protein>